<dbReference type="PANTHER" id="PTHR24220">
    <property type="entry name" value="IMPORT ATP-BINDING PROTEIN"/>
    <property type="match status" value="1"/>
</dbReference>
<dbReference type="SMART" id="SM00382">
    <property type="entry name" value="AAA"/>
    <property type="match status" value="1"/>
</dbReference>
<reference evidence="15" key="1">
    <citation type="submission" date="2016-01" db="EMBL/GenBank/DDBJ databases">
        <authorList>
            <person name="Mitreva M."/>
            <person name="Pepin K.H."/>
            <person name="Mihindukulasuriya K.A."/>
            <person name="Fulton R."/>
            <person name="Fronick C."/>
            <person name="O'Laughlin M."/>
            <person name="Miner T."/>
            <person name="Herter B."/>
            <person name="Rosa B.A."/>
            <person name="Cordes M."/>
            <person name="Tomlinson C."/>
            <person name="Wollam A."/>
            <person name="Palsikar V.B."/>
            <person name="Mardis E.R."/>
            <person name="Wilson R.K."/>
        </authorList>
    </citation>
    <scope>NUCLEOTIDE SEQUENCE [LARGE SCALE GENOMIC DNA]</scope>
    <source>
        <strain evidence="15">DNF00019</strain>
    </source>
</reference>
<proteinExistence type="inferred from homology"/>
<dbReference type="AlphaFoldDB" id="A0A133XVS5"/>
<evidence type="ECO:0000256" key="5">
    <source>
        <dbReference type="ARBA" id="ARBA00022741"/>
    </source>
</evidence>
<dbReference type="FunFam" id="3.40.50.300:FF:000056">
    <property type="entry name" value="Cell division ATP-binding protein FtsE"/>
    <property type="match status" value="1"/>
</dbReference>
<evidence type="ECO:0000256" key="12">
    <source>
        <dbReference type="SAM" id="MobiDB-lite"/>
    </source>
</evidence>
<dbReference type="PANTHER" id="PTHR24220:SF470">
    <property type="entry name" value="CELL DIVISION ATP-BINDING PROTEIN FTSE"/>
    <property type="match status" value="1"/>
</dbReference>
<evidence type="ECO:0000313" key="15">
    <source>
        <dbReference type="Proteomes" id="UP000070675"/>
    </source>
</evidence>
<feature type="domain" description="ABC transporter" evidence="13">
    <location>
        <begin position="187"/>
        <end position="417"/>
    </location>
</feature>
<comment type="caution">
    <text evidence="14">The sequence shown here is derived from an EMBL/GenBank/DDBJ whole genome shotgun (WGS) entry which is preliminary data.</text>
</comment>
<dbReference type="SUPFAM" id="SSF52540">
    <property type="entry name" value="P-loop containing nucleoside triphosphate hydrolases"/>
    <property type="match status" value="1"/>
</dbReference>
<evidence type="ECO:0000256" key="9">
    <source>
        <dbReference type="ARBA" id="ARBA00054718"/>
    </source>
</evidence>
<feature type="region of interest" description="Disordered" evidence="12">
    <location>
        <begin position="130"/>
        <end position="185"/>
    </location>
</feature>
<dbReference type="GO" id="GO:0005524">
    <property type="term" value="F:ATP binding"/>
    <property type="evidence" value="ECO:0007669"/>
    <property type="project" value="UniProtKB-UniRule"/>
</dbReference>
<keyword evidence="3 11" id="KW-1003">Cell membrane</keyword>
<evidence type="ECO:0000256" key="3">
    <source>
        <dbReference type="ARBA" id="ARBA00022475"/>
    </source>
</evidence>
<dbReference type="InterPro" id="IPR017871">
    <property type="entry name" value="ABC_transporter-like_CS"/>
</dbReference>
<dbReference type="PATRIC" id="fig|1393034.3.peg.630"/>
<organism evidence="14 15">
    <name type="scientific">Atopobium deltae</name>
    <dbReference type="NCBI Taxonomy" id="1393034"/>
    <lineage>
        <taxon>Bacteria</taxon>
        <taxon>Bacillati</taxon>
        <taxon>Actinomycetota</taxon>
        <taxon>Coriobacteriia</taxon>
        <taxon>Coriobacteriales</taxon>
        <taxon>Atopobiaceae</taxon>
        <taxon>Atopobium</taxon>
    </lineage>
</organism>
<dbReference type="GO" id="GO:0016887">
    <property type="term" value="F:ATP hydrolysis activity"/>
    <property type="evidence" value="ECO:0007669"/>
    <property type="project" value="InterPro"/>
</dbReference>
<comment type="subcellular location">
    <subcellularLocation>
        <location evidence="11">Cell membrane</location>
        <topology evidence="11">Peripheral membrane protein</topology>
        <orientation evidence="11">Cytoplasmic side</orientation>
    </subcellularLocation>
</comment>
<comment type="subunit">
    <text evidence="10 11">Homodimer. Forms a membrane-associated complex with FtsX.</text>
</comment>
<gene>
    <name evidence="11" type="primary">ftsE</name>
    <name evidence="14" type="ORF">HMPREF3192_00650</name>
</gene>
<evidence type="ECO:0000256" key="6">
    <source>
        <dbReference type="ARBA" id="ARBA00022840"/>
    </source>
</evidence>
<dbReference type="STRING" id="1393034.HMPREF3192_00650"/>
<dbReference type="InterPro" id="IPR015854">
    <property type="entry name" value="ABC_transpr_LolD-like"/>
</dbReference>
<sequence length="417" mass="44983">MFLYLYLKRSKGALVANHFVSDKRRDEVTGASAQQATQAQSDASATRNEAEYKNGSAQTAAHQTLHRSTPGAIPSIHSKEAADAAAAEEARLASLQGFTTAFAPISADDAQQRAAQQRAQQNVAQQYAQQAQRMARTQGHAVSTAGAVPAAEAGTAHAQQPVQAQPVQPAPAPQPTTPQPQSAKPVISLRNVSKVYPAQPDKPALQNVSLDVYPGEFVFVVGHSGSGKSTFLRMLTRELKATSGKVIVAGQDLTSMRNWKVPYLRRQIGCVFQDFKLLPGKTTYENVAFALECIGKPKSVIKAQVPEVLRLVGLGEKMDSYPDQLSGGEQQRVSVARAMVNRPPLLICDEPTGNLDPAISLGIMKLLERINRTGTTVLMATHDREMVDSMRKRVVALEAGQVVRDQERGGYGYYGAL</sequence>
<evidence type="ECO:0000256" key="4">
    <source>
        <dbReference type="ARBA" id="ARBA00022618"/>
    </source>
</evidence>
<keyword evidence="4 11" id="KW-0132">Cell division</keyword>
<dbReference type="GO" id="GO:0005886">
    <property type="term" value="C:plasma membrane"/>
    <property type="evidence" value="ECO:0007669"/>
    <property type="project" value="UniProtKB-SubCell"/>
</dbReference>
<evidence type="ECO:0000256" key="7">
    <source>
        <dbReference type="ARBA" id="ARBA00023136"/>
    </source>
</evidence>
<keyword evidence="7 11" id="KW-0472">Membrane</keyword>
<keyword evidence="8 11" id="KW-0131">Cell cycle</keyword>
<dbReference type="NCBIfam" id="TIGR02673">
    <property type="entry name" value="FtsE"/>
    <property type="match status" value="1"/>
</dbReference>
<dbReference type="Gene3D" id="3.40.50.300">
    <property type="entry name" value="P-loop containing nucleotide triphosphate hydrolases"/>
    <property type="match status" value="1"/>
</dbReference>
<keyword evidence="5 11" id="KW-0547">Nucleotide-binding</keyword>
<evidence type="ECO:0000256" key="1">
    <source>
        <dbReference type="ARBA" id="ARBA00005417"/>
    </source>
</evidence>
<feature type="compositionally biased region" description="Low complexity" evidence="12">
    <location>
        <begin position="30"/>
        <end position="46"/>
    </location>
</feature>
<comment type="function">
    <text evidence="9">Part of the ABC transporter FtsEX involved in cellular division. Has ATPase activity.</text>
</comment>
<keyword evidence="6 11" id="KW-0067">ATP-binding</keyword>
<feature type="compositionally biased region" description="Low complexity" evidence="12">
    <location>
        <begin position="130"/>
        <end position="167"/>
    </location>
</feature>
<dbReference type="EMBL" id="LSCR01000007">
    <property type="protein sequence ID" value="KXB35036.1"/>
    <property type="molecule type" value="Genomic_DNA"/>
</dbReference>
<feature type="compositionally biased region" description="Pro residues" evidence="12">
    <location>
        <begin position="168"/>
        <end position="178"/>
    </location>
</feature>
<dbReference type="InterPro" id="IPR027417">
    <property type="entry name" value="P-loop_NTPase"/>
</dbReference>
<comment type="similarity">
    <text evidence="1 11">Belongs to the ABC transporter superfamily.</text>
</comment>
<dbReference type="InterPro" id="IPR005286">
    <property type="entry name" value="Cell_div_FtsE"/>
</dbReference>
<evidence type="ECO:0000256" key="11">
    <source>
        <dbReference type="RuleBase" id="RU365094"/>
    </source>
</evidence>
<dbReference type="InterPro" id="IPR003593">
    <property type="entry name" value="AAA+_ATPase"/>
</dbReference>
<evidence type="ECO:0000313" key="14">
    <source>
        <dbReference type="EMBL" id="KXB35036.1"/>
    </source>
</evidence>
<accession>A0A133XVS5</accession>
<evidence type="ECO:0000256" key="10">
    <source>
        <dbReference type="ARBA" id="ARBA00063837"/>
    </source>
</evidence>
<dbReference type="Proteomes" id="UP000070675">
    <property type="component" value="Unassembled WGS sequence"/>
</dbReference>
<feature type="region of interest" description="Disordered" evidence="12">
    <location>
        <begin position="30"/>
        <end position="84"/>
    </location>
</feature>
<evidence type="ECO:0000256" key="2">
    <source>
        <dbReference type="ARBA" id="ARBA00020019"/>
    </source>
</evidence>
<dbReference type="PROSITE" id="PS50893">
    <property type="entry name" value="ABC_TRANSPORTER_2"/>
    <property type="match status" value="1"/>
</dbReference>
<dbReference type="InterPro" id="IPR003439">
    <property type="entry name" value="ABC_transporter-like_ATP-bd"/>
</dbReference>
<protein>
    <recommendedName>
        <fullName evidence="2 11">Cell division ATP-binding protein FtsE</fullName>
    </recommendedName>
</protein>
<dbReference type="GO" id="GO:0051301">
    <property type="term" value="P:cell division"/>
    <property type="evidence" value="ECO:0007669"/>
    <property type="project" value="UniProtKB-UniRule"/>
</dbReference>
<evidence type="ECO:0000259" key="13">
    <source>
        <dbReference type="PROSITE" id="PS50893"/>
    </source>
</evidence>
<name>A0A133XVS5_9ACTN</name>
<evidence type="ECO:0000256" key="8">
    <source>
        <dbReference type="ARBA" id="ARBA00023306"/>
    </source>
</evidence>
<keyword evidence="15" id="KW-1185">Reference proteome</keyword>
<dbReference type="PROSITE" id="PS00211">
    <property type="entry name" value="ABC_TRANSPORTER_1"/>
    <property type="match status" value="1"/>
</dbReference>
<dbReference type="GO" id="GO:0022857">
    <property type="term" value="F:transmembrane transporter activity"/>
    <property type="evidence" value="ECO:0007669"/>
    <property type="project" value="TreeGrafter"/>
</dbReference>
<dbReference type="Pfam" id="PF00005">
    <property type="entry name" value="ABC_tran"/>
    <property type="match status" value="1"/>
</dbReference>